<evidence type="ECO:0000313" key="2">
    <source>
        <dbReference type="EMBL" id="CAH2055942.1"/>
    </source>
</evidence>
<sequence length="147" mass="16249">MFSISKGGQNAKRHSPPLATARETCRFELVASGPCPYELDKGLLSPMDAESKPHTALARRAFATRFCGRNSNVQLKRNDGTVAVNNTLHCHRSINHTAPHRHRWSDGRKSPSSRAATGEKKKFPKLFGCRGVTGATHVRRMATLSRE</sequence>
<evidence type="ECO:0000256" key="1">
    <source>
        <dbReference type="SAM" id="MobiDB-lite"/>
    </source>
</evidence>
<feature type="region of interest" description="Disordered" evidence="1">
    <location>
        <begin position="96"/>
        <end position="120"/>
    </location>
</feature>
<gene>
    <name evidence="2" type="ORF">IPOD504_LOCUS9231</name>
</gene>
<protein>
    <submittedName>
        <fullName evidence="2">Uncharacterized protein</fullName>
    </submittedName>
</protein>
<reference evidence="2" key="1">
    <citation type="submission" date="2022-03" db="EMBL/GenBank/DDBJ databases">
        <authorList>
            <person name="Martin H S."/>
        </authorList>
    </citation>
    <scope>NUCLEOTIDE SEQUENCE</scope>
</reference>
<accession>A0ABN8IEG5</accession>
<feature type="non-terminal residue" evidence="2">
    <location>
        <position position="147"/>
    </location>
</feature>
<evidence type="ECO:0000313" key="3">
    <source>
        <dbReference type="Proteomes" id="UP000837857"/>
    </source>
</evidence>
<organism evidence="2 3">
    <name type="scientific">Iphiclides podalirius</name>
    <name type="common">scarce swallowtail</name>
    <dbReference type="NCBI Taxonomy" id="110791"/>
    <lineage>
        <taxon>Eukaryota</taxon>
        <taxon>Metazoa</taxon>
        <taxon>Ecdysozoa</taxon>
        <taxon>Arthropoda</taxon>
        <taxon>Hexapoda</taxon>
        <taxon>Insecta</taxon>
        <taxon>Pterygota</taxon>
        <taxon>Neoptera</taxon>
        <taxon>Endopterygota</taxon>
        <taxon>Lepidoptera</taxon>
        <taxon>Glossata</taxon>
        <taxon>Ditrysia</taxon>
        <taxon>Papilionoidea</taxon>
        <taxon>Papilionidae</taxon>
        <taxon>Papilioninae</taxon>
        <taxon>Iphiclides</taxon>
    </lineage>
</organism>
<dbReference type="Proteomes" id="UP000837857">
    <property type="component" value="Chromosome 22"/>
</dbReference>
<keyword evidence="3" id="KW-1185">Reference proteome</keyword>
<name>A0ABN8IEG5_9NEOP</name>
<dbReference type="EMBL" id="OW152834">
    <property type="protein sequence ID" value="CAH2055942.1"/>
    <property type="molecule type" value="Genomic_DNA"/>
</dbReference>
<proteinExistence type="predicted"/>